<evidence type="ECO:0000259" key="1">
    <source>
        <dbReference type="Pfam" id="PF21806"/>
    </source>
</evidence>
<keyword evidence="3" id="KW-1185">Reference proteome</keyword>
<gene>
    <name evidence="2" type="ORF">BC739_009417</name>
</gene>
<proteinExistence type="predicted"/>
<feature type="domain" description="DUF6879" evidence="1">
    <location>
        <begin position="12"/>
        <end position="164"/>
    </location>
</feature>
<dbReference type="Pfam" id="PF21806">
    <property type="entry name" value="DUF6879"/>
    <property type="match status" value="1"/>
</dbReference>
<dbReference type="Proteomes" id="UP000517916">
    <property type="component" value="Unassembled WGS sequence"/>
</dbReference>
<dbReference type="EMBL" id="JACJID010000011">
    <property type="protein sequence ID" value="MBA8932158.1"/>
    <property type="molecule type" value="Genomic_DNA"/>
</dbReference>
<comment type="caution">
    <text evidence="2">The sequence shown here is derived from an EMBL/GenBank/DDBJ whole genome shotgun (WGS) entry which is preliminary data.</text>
</comment>
<protein>
    <recommendedName>
        <fullName evidence="1">DUF6879 domain-containing protein</fullName>
    </recommendedName>
</protein>
<evidence type="ECO:0000313" key="2">
    <source>
        <dbReference type="EMBL" id="MBA8932158.1"/>
    </source>
</evidence>
<reference evidence="2 3" key="1">
    <citation type="submission" date="2020-08" db="EMBL/GenBank/DDBJ databases">
        <title>Genomic Encyclopedia of Archaeal and Bacterial Type Strains, Phase II (KMG-II): from individual species to whole genera.</title>
        <authorList>
            <person name="Goeker M."/>
        </authorList>
    </citation>
    <scope>NUCLEOTIDE SEQUENCE [LARGE SCALE GENOMIC DNA]</scope>
    <source>
        <strain evidence="2 3">DSM 43850</strain>
    </source>
</reference>
<evidence type="ECO:0000313" key="3">
    <source>
        <dbReference type="Proteomes" id="UP000517916"/>
    </source>
</evidence>
<dbReference type="RefSeq" id="WP_182840682.1">
    <property type="nucleotide sequence ID" value="NZ_BAAABQ010000083.1"/>
</dbReference>
<accession>A0ABR6BZ16</accession>
<sequence length="173" mass="20164">MDLAELGRIGATATDQFRLETLPTYLVDEEAEDFAAWQRGNRTLLTVENDPWLQHIRDTTATGVHWWRARIVDYPLTDYSTYELHGYQANAAAGEDIYIADRAWSAELVELRDDFWIFDNEIVVRMIYDEDGRFVRPEHVTDTRHYLGLRSIAIRHAVPLAEFLNRNEPRLIA</sequence>
<name>A0ABR6BZ16_9PSEU</name>
<dbReference type="InterPro" id="IPR049244">
    <property type="entry name" value="DUF6879"/>
</dbReference>
<organism evidence="2 3">
    <name type="scientific">Kutzneria viridogrisea</name>
    <dbReference type="NCBI Taxonomy" id="47990"/>
    <lineage>
        <taxon>Bacteria</taxon>
        <taxon>Bacillati</taxon>
        <taxon>Actinomycetota</taxon>
        <taxon>Actinomycetes</taxon>
        <taxon>Pseudonocardiales</taxon>
        <taxon>Pseudonocardiaceae</taxon>
        <taxon>Kutzneria</taxon>
    </lineage>
</organism>